<feature type="compositionally biased region" description="Low complexity" evidence="1">
    <location>
        <begin position="451"/>
        <end position="462"/>
    </location>
</feature>
<evidence type="ECO:0000256" key="1">
    <source>
        <dbReference type="SAM" id="MobiDB-lite"/>
    </source>
</evidence>
<sequence>MAARPEPQSTEIGSLWPSWCSGEFLEIKATRLAQKGPFYRIVLDDTKRNKSIITYECDLPSQTGGYCGQLWRIQLEPSTGQFMTTAFVGEHTHELPRPASKEGLAIRQANDEIFRDAVRELLVEGEKRFAHLSRRADFRVGYEEEDPCAFTPTDLQISCVWDIKHALGGKVAKKFENDMRLKKLTAPDYPRLSALKGPNPLASPPYIDRMRKSRAPSLEEAPTPSKPLHGLPKSFTSSSLIGPVPEPFQHSPGTSLPPAEVPPFMSIKGQWENVEQAVRDYAASHSFRVAEIEDVVGERGIGMRCTSEGCAWVAWTEPTFDGWWQFVEKRSCFEHTLGGASAGVSATGGRIDDNEPMCSNPFGTEHTASGNEAAALDWSSYFPRKPKRPLDDVPSEYSVDSDDETLIVITPTPEDSASPNKRRVYQSKAKRLQQDNLHLTNKTANSREASDAGAASATAVGTPSQSASHFRSSVPGDDQHQPASSTEGTSAPSQGGLRAAEEDDSKPVLPPSSSSAHRTPKCARSSPSAAAPPPSSEVPTPELLHYLDALSPSGTFRYAATVAPILASAGVTRPAQLEVLARHSFEQTMDVLRCACGERSRLLLVQFEADLRDRLGM</sequence>
<dbReference type="EMBL" id="BQKY01000003">
    <property type="protein sequence ID" value="GJN88334.1"/>
    <property type="molecule type" value="Genomic_DNA"/>
</dbReference>
<evidence type="ECO:0000313" key="3">
    <source>
        <dbReference type="Proteomes" id="UP001342314"/>
    </source>
</evidence>
<comment type="caution">
    <text evidence="2">The sequence shown here is derived from an EMBL/GenBank/DDBJ whole genome shotgun (WGS) entry which is preliminary data.</text>
</comment>
<proteinExistence type="predicted"/>
<gene>
    <name evidence="2" type="ORF">Rhopal_001299-T1</name>
</gene>
<reference evidence="2 3" key="1">
    <citation type="submission" date="2021-12" db="EMBL/GenBank/DDBJ databases">
        <title>High titer production of polyol ester of fatty acids by Rhodotorula paludigena BS15 towards product separation-free biomass refinery.</title>
        <authorList>
            <person name="Mano J."/>
            <person name="Ono H."/>
            <person name="Tanaka T."/>
            <person name="Naito K."/>
            <person name="Sushida H."/>
            <person name="Ike M."/>
            <person name="Tokuyasu K."/>
            <person name="Kitaoka M."/>
        </authorList>
    </citation>
    <scope>NUCLEOTIDE SEQUENCE [LARGE SCALE GENOMIC DNA]</scope>
    <source>
        <strain evidence="2 3">BS15</strain>
    </source>
</reference>
<feature type="compositionally biased region" description="Basic residues" evidence="1">
    <location>
        <begin position="420"/>
        <end position="431"/>
    </location>
</feature>
<name>A0AAV5GEL9_9BASI</name>
<protein>
    <recommendedName>
        <fullName evidence="4">Proteophosphoglycan ppg4</fullName>
    </recommendedName>
</protein>
<keyword evidence="3" id="KW-1185">Reference proteome</keyword>
<accession>A0AAV5GEL9</accession>
<organism evidence="2 3">
    <name type="scientific">Rhodotorula paludigena</name>
    <dbReference type="NCBI Taxonomy" id="86838"/>
    <lineage>
        <taxon>Eukaryota</taxon>
        <taxon>Fungi</taxon>
        <taxon>Dikarya</taxon>
        <taxon>Basidiomycota</taxon>
        <taxon>Pucciniomycotina</taxon>
        <taxon>Microbotryomycetes</taxon>
        <taxon>Sporidiobolales</taxon>
        <taxon>Sporidiobolaceae</taxon>
        <taxon>Rhodotorula</taxon>
    </lineage>
</organism>
<dbReference type="AlphaFoldDB" id="A0AAV5GEL9"/>
<dbReference type="Proteomes" id="UP001342314">
    <property type="component" value="Unassembled WGS sequence"/>
</dbReference>
<feature type="region of interest" description="Disordered" evidence="1">
    <location>
        <begin position="385"/>
        <end position="539"/>
    </location>
</feature>
<feature type="compositionally biased region" description="Polar residues" evidence="1">
    <location>
        <begin position="481"/>
        <end position="493"/>
    </location>
</feature>
<evidence type="ECO:0000313" key="2">
    <source>
        <dbReference type="EMBL" id="GJN88334.1"/>
    </source>
</evidence>
<evidence type="ECO:0008006" key="4">
    <source>
        <dbReference type="Google" id="ProtNLM"/>
    </source>
</evidence>
<feature type="region of interest" description="Disordered" evidence="1">
    <location>
        <begin position="213"/>
        <end position="232"/>
    </location>
</feature>
<feature type="compositionally biased region" description="Polar residues" evidence="1">
    <location>
        <begin position="434"/>
        <end position="447"/>
    </location>
</feature>